<dbReference type="PANTHER" id="PTHR12289">
    <property type="entry name" value="METAXIN RELATED"/>
    <property type="match status" value="1"/>
</dbReference>
<comment type="similarity">
    <text evidence="1">Belongs to the FAX family.</text>
</comment>
<evidence type="ECO:0008006" key="6">
    <source>
        <dbReference type="Google" id="ProtNLM"/>
    </source>
</evidence>
<dbReference type="Gene3D" id="1.20.1050.10">
    <property type="match status" value="1"/>
</dbReference>
<dbReference type="InterPro" id="IPR050931">
    <property type="entry name" value="Mito_Protein_Transport_Metaxin"/>
</dbReference>
<evidence type="ECO:0000259" key="3">
    <source>
        <dbReference type="Pfam" id="PF17172"/>
    </source>
</evidence>
<name>G0MUR4_CAEBE</name>
<dbReference type="InterPro" id="IPR040079">
    <property type="entry name" value="Glutathione_S-Trfase"/>
</dbReference>
<organism evidence="5">
    <name type="scientific">Caenorhabditis brenneri</name>
    <name type="common">Nematode worm</name>
    <dbReference type="NCBI Taxonomy" id="135651"/>
    <lineage>
        <taxon>Eukaryota</taxon>
        <taxon>Metazoa</taxon>
        <taxon>Ecdysozoa</taxon>
        <taxon>Nematoda</taxon>
        <taxon>Chromadorea</taxon>
        <taxon>Rhabditida</taxon>
        <taxon>Rhabditina</taxon>
        <taxon>Rhabditomorpha</taxon>
        <taxon>Rhabditoidea</taxon>
        <taxon>Rhabditidae</taxon>
        <taxon>Peloderinae</taxon>
        <taxon>Caenorhabditis</taxon>
    </lineage>
</organism>
<dbReference type="eggNOG" id="KOG4244">
    <property type="taxonomic scope" value="Eukaryota"/>
</dbReference>
<dbReference type="InterPro" id="IPR033468">
    <property type="entry name" value="Metaxin_GST"/>
</dbReference>
<evidence type="ECO:0000259" key="2">
    <source>
        <dbReference type="Pfam" id="PF17171"/>
    </source>
</evidence>
<dbReference type="InterPro" id="IPR036282">
    <property type="entry name" value="Glutathione-S-Trfase_C_sf"/>
</dbReference>
<dbReference type="Proteomes" id="UP000008068">
    <property type="component" value="Unassembled WGS sequence"/>
</dbReference>
<dbReference type="EMBL" id="GL379813">
    <property type="protein sequence ID" value="EGT44430.1"/>
    <property type="molecule type" value="Genomic_DNA"/>
</dbReference>
<feature type="domain" description="Metaxin glutathione S-transferase" evidence="2">
    <location>
        <begin position="182"/>
        <end position="245"/>
    </location>
</feature>
<dbReference type="Gene3D" id="3.40.30.10">
    <property type="entry name" value="Glutaredoxin"/>
    <property type="match status" value="1"/>
</dbReference>
<accession>G0MUR4</accession>
<dbReference type="InterPro" id="IPR026928">
    <property type="entry name" value="FAX/IsoI-like"/>
</dbReference>
<dbReference type="FunCoup" id="G0MUR4">
    <property type="interactions" value="1739"/>
</dbReference>
<keyword evidence="5" id="KW-1185">Reference proteome</keyword>
<protein>
    <recommendedName>
        <fullName evidence="6">Glutathione S-transferase</fullName>
    </recommendedName>
</protein>
<evidence type="ECO:0000313" key="5">
    <source>
        <dbReference type="Proteomes" id="UP000008068"/>
    </source>
</evidence>
<proteinExistence type="inferred from homology"/>
<evidence type="ECO:0000256" key="1">
    <source>
        <dbReference type="ARBA" id="ARBA00006475"/>
    </source>
</evidence>
<dbReference type="OMA" id="IRWIILY"/>
<dbReference type="InParanoid" id="G0MUR4"/>
<dbReference type="PANTHER" id="PTHR12289:SF72">
    <property type="entry name" value="GST N-TERMINAL DOMAIN-CONTAINING PROTEIN"/>
    <property type="match status" value="1"/>
</dbReference>
<dbReference type="OrthoDB" id="5809458at2759"/>
<dbReference type="SUPFAM" id="SSF47616">
    <property type="entry name" value="GST C-terminal domain-like"/>
    <property type="match status" value="1"/>
</dbReference>
<evidence type="ECO:0000313" key="4">
    <source>
        <dbReference type="EMBL" id="EGT44430.1"/>
    </source>
</evidence>
<dbReference type="CDD" id="cd03193">
    <property type="entry name" value="GST_C_Metaxin"/>
    <property type="match status" value="1"/>
</dbReference>
<feature type="domain" description="Thioredoxin-like fold" evidence="3">
    <location>
        <begin position="32"/>
        <end position="121"/>
    </location>
</feature>
<dbReference type="SUPFAM" id="SSF52833">
    <property type="entry name" value="Thioredoxin-like"/>
    <property type="match status" value="1"/>
</dbReference>
<dbReference type="SFLD" id="SFLDG01200">
    <property type="entry name" value="SUF1.1"/>
    <property type="match status" value="1"/>
</dbReference>
<reference evidence="5" key="1">
    <citation type="submission" date="2011-07" db="EMBL/GenBank/DDBJ databases">
        <authorList>
            <consortium name="Caenorhabditis brenneri Sequencing and Analysis Consortium"/>
            <person name="Wilson R.K."/>
        </authorList>
    </citation>
    <scope>NUCLEOTIDE SEQUENCE [LARGE SCALE GENOMIC DNA]</scope>
    <source>
        <strain evidence="5">PB2801</strain>
    </source>
</reference>
<dbReference type="HOGENOM" id="CLU_044137_1_0_1"/>
<dbReference type="SFLD" id="SFLDG01180">
    <property type="entry name" value="SUF1"/>
    <property type="match status" value="1"/>
</dbReference>
<dbReference type="SFLD" id="SFLDS00019">
    <property type="entry name" value="Glutathione_Transferase_(cytos"/>
    <property type="match status" value="1"/>
</dbReference>
<dbReference type="Pfam" id="PF17172">
    <property type="entry name" value="GST_N_4"/>
    <property type="match status" value="1"/>
</dbReference>
<gene>
    <name evidence="4" type="ORF">CAEBREN_04286</name>
</gene>
<dbReference type="InterPro" id="IPR036249">
    <property type="entry name" value="Thioredoxin-like_sf"/>
</dbReference>
<dbReference type="InterPro" id="IPR012336">
    <property type="entry name" value="Thioredoxin-like_fold"/>
</dbReference>
<sequence length="267" mass="30710">MPSTNLVKRDWEKDHVYLVQFPRAGFIPTPSPYALKVETFLRMADIPYTNINNEFKTMSARGQIPFIELNGRQHADSTLIIDALIEHFHKGDLEIHTPSDKAIARAFFALLEHHLNWVTFFSRGQDFSWLATPGGMGRYLSGIKGFAFKNLMLKQFQKKVKGRAAAQGMGTFSKEEVLEQCKKDLDALSIQLADKPYLFGNEVKSIDAVAFAHLAELIYTPQFSPEIKVYFEEKTPNLNAYLNRIKDKYWKDWAETCETMNMNTTWK</sequence>
<dbReference type="GO" id="GO:0005737">
    <property type="term" value="C:cytoplasm"/>
    <property type="evidence" value="ECO:0007669"/>
    <property type="project" value="TreeGrafter"/>
</dbReference>
<dbReference type="CDD" id="cd03080">
    <property type="entry name" value="GST_N_Metaxin_like"/>
    <property type="match status" value="1"/>
</dbReference>
<dbReference type="Pfam" id="PF17171">
    <property type="entry name" value="GST_C_6"/>
    <property type="match status" value="1"/>
</dbReference>
<dbReference type="AlphaFoldDB" id="G0MUR4"/>